<name>A0A6C0JUH7_9ZZZZ</name>
<dbReference type="EMBL" id="MN740697">
    <property type="protein sequence ID" value="QHU08466.1"/>
    <property type="molecule type" value="Genomic_DNA"/>
</dbReference>
<accession>A0A6C0JUH7</accession>
<sequence>MNRRIKRTTFRYFDYIPRDRNKKLLSVLEKPYIHNDFKLMPHKYSRWYKMYKNGKGETQVYFSTRKFPHFNTIVAVLGDTPLDSFPDVVIKLLDIREKERAARHAQKAAQKPAVYSEYS</sequence>
<organism evidence="1">
    <name type="scientific">viral metagenome</name>
    <dbReference type="NCBI Taxonomy" id="1070528"/>
    <lineage>
        <taxon>unclassified sequences</taxon>
        <taxon>metagenomes</taxon>
        <taxon>organismal metagenomes</taxon>
    </lineage>
</organism>
<dbReference type="AlphaFoldDB" id="A0A6C0JUH7"/>
<evidence type="ECO:0000313" key="1">
    <source>
        <dbReference type="EMBL" id="QHU08466.1"/>
    </source>
</evidence>
<proteinExistence type="predicted"/>
<protein>
    <submittedName>
        <fullName evidence="1">Uncharacterized protein</fullName>
    </submittedName>
</protein>
<reference evidence="1" key="1">
    <citation type="journal article" date="2020" name="Nature">
        <title>Giant virus diversity and host interactions through global metagenomics.</title>
        <authorList>
            <person name="Schulz F."/>
            <person name="Roux S."/>
            <person name="Paez-Espino D."/>
            <person name="Jungbluth S."/>
            <person name="Walsh D.A."/>
            <person name="Denef V.J."/>
            <person name="McMahon K.D."/>
            <person name="Konstantinidis K.T."/>
            <person name="Eloe-Fadrosh E.A."/>
            <person name="Kyrpides N.C."/>
            <person name="Woyke T."/>
        </authorList>
    </citation>
    <scope>NUCLEOTIDE SEQUENCE</scope>
    <source>
        <strain evidence="1">GVMAG-S-1062768-28</strain>
    </source>
</reference>